<protein>
    <submittedName>
        <fullName evidence="1">Uncharacterized protein</fullName>
    </submittedName>
</protein>
<comment type="caution">
    <text evidence="1">The sequence shown here is derived from an EMBL/GenBank/DDBJ whole genome shotgun (WGS) entry which is preliminary data.</text>
</comment>
<evidence type="ECO:0000313" key="2">
    <source>
        <dbReference type="Proteomes" id="UP001165960"/>
    </source>
</evidence>
<dbReference type="EMBL" id="QTSX02003589">
    <property type="protein sequence ID" value="KAJ9070160.1"/>
    <property type="molecule type" value="Genomic_DNA"/>
</dbReference>
<reference evidence="1" key="1">
    <citation type="submission" date="2022-04" db="EMBL/GenBank/DDBJ databases">
        <title>Genome of the entomopathogenic fungus Entomophthora muscae.</title>
        <authorList>
            <person name="Elya C."/>
            <person name="Lovett B.R."/>
            <person name="Lee E."/>
            <person name="Macias A.M."/>
            <person name="Hajek A.E."/>
            <person name="De Bivort B.L."/>
            <person name="Kasson M.T."/>
            <person name="De Fine Licht H.H."/>
            <person name="Stajich J.E."/>
        </authorList>
    </citation>
    <scope>NUCLEOTIDE SEQUENCE</scope>
    <source>
        <strain evidence="1">Berkeley</strain>
    </source>
</reference>
<organism evidence="1 2">
    <name type="scientific">Entomophthora muscae</name>
    <dbReference type="NCBI Taxonomy" id="34485"/>
    <lineage>
        <taxon>Eukaryota</taxon>
        <taxon>Fungi</taxon>
        <taxon>Fungi incertae sedis</taxon>
        <taxon>Zoopagomycota</taxon>
        <taxon>Entomophthoromycotina</taxon>
        <taxon>Entomophthoromycetes</taxon>
        <taxon>Entomophthorales</taxon>
        <taxon>Entomophthoraceae</taxon>
        <taxon>Entomophthora</taxon>
    </lineage>
</organism>
<proteinExistence type="predicted"/>
<keyword evidence="2" id="KW-1185">Reference proteome</keyword>
<gene>
    <name evidence="1" type="ORF">DSO57_1011321</name>
</gene>
<sequence>MDMFKFISLLAFFSRIDSKSAETKAVQYIVGGDYGDANNYKHLVRIVANNQMCGGCLIAKNAVLTAAHCTLSTDPKDYNIRQGKTTQQEIESSERLHAISVHPHKEYNKQMFRADITVILIDPSHSLTNYLTLGESKVSEGTPVHLAGWGKEVYSGGASQNLKTLDLKVVSDSVCKGLFAIFEPQTHLCASSPVSGHSACMGDSGGPLVSNGNTVVGVVSYGDQMCSKSGTSFTRVSAYAAWIKKIVGNKESPGENQTQNTTSKSKEESQPDQYQPTNVQPGFPPNQPQSPTGPPGFQPNQPQSPTGRPGSQPDQPQSPTGPPGSQPNQPQSPTGLPGSQPDQPQSPTGRPGSQPGMPNYPPQQIQYPGAQPDQYKSQNFYMPNQHVQSQNHDEPTIIYYNQDAQVEAIPQETFIYSV</sequence>
<evidence type="ECO:0000313" key="1">
    <source>
        <dbReference type="EMBL" id="KAJ9070160.1"/>
    </source>
</evidence>
<name>A0ACC2T6E4_9FUNG</name>
<dbReference type="Proteomes" id="UP001165960">
    <property type="component" value="Unassembled WGS sequence"/>
</dbReference>
<accession>A0ACC2T6E4</accession>